<dbReference type="RefSeq" id="XP_003063964.1">
    <property type="nucleotide sequence ID" value="XM_003063918.1"/>
</dbReference>
<keyword evidence="3" id="KW-0677">Repeat</keyword>
<name>C1N7T3_MICPC</name>
<dbReference type="EMBL" id="GG663750">
    <property type="protein sequence ID" value="EEH51586.1"/>
    <property type="molecule type" value="Genomic_DNA"/>
</dbReference>
<dbReference type="OrthoDB" id="7318948at2759"/>
<accession>C1N7T3</accession>
<dbReference type="InterPro" id="IPR019775">
    <property type="entry name" value="WD40_repeat_CS"/>
</dbReference>
<dbReference type="KEGG" id="mpp:MICPUCDRAFT_49065"/>
<evidence type="ECO:0000256" key="7">
    <source>
        <dbReference type="SAM" id="MobiDB-lite"/>
    </source>
</evidence>
<organism evidence="9">
    <name type="scientific">Micromonas pusilla (strain CCMP1545)</name>
    <name type="common">Picoplanktonic green alga</name>
    <dbReference type="NCBI Taxonomy" id="564608"/>
    <lineage>
        <taxon>Eukaryota</taxon>
        <taxon>Viridiplantae</taxon>
        <taxon>Chlorophyta</taxon>
        <taxon>Mamiellophyceae</taxon>
        <taxon>Mamiellales</taxon>
        <taxon>Mamiellaceae</taxon>
        <taxon>Micromonas</taxon>
    </lineage>
</organism>
<dbReference type="STRING" id="564608.C1N7T3"/>
<dbReference type="SUPFAM" id="SSF50978">
    <property type="entry name" value="WD40 repeat-like"/>
    <property type="match status" value="1"/>
</dbReference>
<evidence type="ECO:0000313" key="8">
    <source>
        <dbReference type="EMBL" id="EEH51586.1"/>
    </source>
</evidence>
<dbReference type="Proteomes" id="UP000001876">
    <property type="component" value="Unassembled WGS sequence"/>
</dbReference>
<evidence type="ECO:0000256" key="3">
    <source>
        <dbReference type="ARBA" id="ARBA00022737"/>
    </source>
</evidence>
<dbReference type="OMA" id="RDVHRNY"/>
<dbReference type="InterPro" id="IPR036322">
    <property type="entry name" value="WD40_repeat_dom_sf"/>
</dbReference>
<evidence type="ECO:0000256" key="4">
    <source>
        <dbReference type="ARBA" id="ARBA00023015"/>
    </source>
</evidence>
<dbReference type="AlphaFoldDB" id="C1N7T3"/>
<dbReference type="Pfam" id="PF00400">
    <property type="entry name" value="WD40"/>
    <property type="match status" value="1"/>
</dbReference>
<dbReference type="PROSITE" id="PS00678">
    <property type="entry name" value="WD_REPEATS_1"/>
    <property type="match status" value="1"/>
</dbReference>
<dbReference type="GeneID" id="9689588"/>
<evidence type="ECO:0000256" key="5">
    <source>
        <dbReference type="ARBA" id="ARBA00023163"/>
    </source>
</evidence>
<dbReference type="Gene3D" id="2.130.10.10">
    <property type="entry name" value="YVTN repeat-like/Quinoprotein amine dehydrogenase"/>
    <property type="match status" value="1"/>
</dbReference>
<protein>
    <submittedName>
        <fullName evidence="8">Polycomb group protein</fullName>
    </submittedName>
</protein>
<proteinExistence type="inferred from homology"/>
<reference evidence="8 9" key="1">
    <citation type="journal article" date="2009" name="Science">
        <title>Green evolution and dynamic adaptations revealed by genomes of the marine picoeukaryotes Micromonas.</title>
        <authorList>
            <person name="Worden A.Z."/>
            <person name="Lee J.H."/>
            <person name="Mock T."/>
            <person name="Rouze P."/>
            <person name="Simmons M.P."/>
            <person name="Aerts A.L."/>
            <person name="Allen A.E."/>
            <person name="Cuvelier M.L."/>
            <person name="Derelle E."/>
            <person name="Everett M.V."/>
            <person name="Foulon E."/>
            <person name="Grimwood J."/>
            <person name="Gundlach H."/>
            <person name="Henrissat B."/>
            <person name="Napoli C."/>
            <person name="McDonald S.M."/>
            <person name="Parker M.S."/>
            <person name="Rombauts S."/>
            <person name="Salamov A."/>
            <person name="Von Dassow P."/>
            <person name="Badger J.H."/>
            <person name="Coutinho P.M."/>
            <person name="Demir E."/>
            <person name="Dubchak I."/>
            <person name="Gentemann C."/>
            <person name="Eikrem W."/>
            <person name="Gready J.E."/>
            <person name="John U."/>
            <person name="Lanier W."/>
            <person name="Lindquist E.A."/>
            <person name="Lucas S."/>
            <person name="Mayer K.F."/>
            <person name="Moreau H."/>
            <person name="Not F."/>
            <person name="Otillar R."/>
            <person name="Panaud O."/>
            <person name="Pangilinan J."/>
            <person name="Paulsen I."/>
            <person name="Piegu B."/>
            <person name="Poliakov A."/>
            <person name="Robbens S."/>
            <person name="Schmutz J."/>
            <person name="Toulza E."/>
            <person name="Wyss T."/>
            <person name="Zelensky A."/>
            <person name="Zhou K."/>
            <person name="Armbrust E.V."/>
            <person name="Bhattacharya D."/>
            <person name="Goodenough U.W."/>
            <person name="Van de Peer Y."/>
            <person name="Grigoriev I.V."/>
        </authorList>
    </citation>
    <scope>NUCLEOTIDE SEQUENCE [LARGE SCALE GENOMIC DNA]</scope>
    <source>
        <strain evidence="8 9">CCMP1545</strain>
    </source>
</reference>
<dbReference type="InterPro" id="IPR001680">
    <property type="entry name" value="WD40_rpt"/>
</dbReference>
<dbReference type="SMART" id="SM00320">
    <property type="entry name" value="WD40"/>
    <property type="match status" value="6"/>
</dbReference>
<gene>
    <name evidence="8" type="ORF">MICPUCDRAFT_49065</name>
</gene>
<feature type="region of interest" description="Disordered" evidence="7">
    <location>
        <begin position="406"/>
        <end position="433"/>
    </location>
</feature>
<dbReference type="PROSITE" id="PS50082">
    <property type="entry name" value="WD_REPEATS_2"/>
    <property type="match status" value="1"/>
</dbReference>
<dbReference type="PROSITE" id="PS50294">
    <property type="entry name" value="WD_REPEATS_REGION"/>
    <property type="match status" value="1"/>
</dbReference>
<keyword evidence="9" id="KW-1185">Reference proteome</keyword>
<sequence length="433" mass="46972">MPYRKKSNWRRKLKDARAAADTLGVSHAGATWSGRYHLTCKVQEDHAQNLYSVQFNDVTAGCENVFATVGANRATIYRAEPNGDVKLVQAYVDASEDEAFFACAWCKASGVSDALLAIAGVSGIVRVINVTTEGVWKDIRGHGNSVNDVCAHPLAPHLLISASKDESVRLWNINAGVCVAVFAGAWGHRNEVLTLHFKTTDADPMNGDIVFASGAMDNVIKVWSIAGYEDVVQKAETWTDGVAAFPTARIQTPCFSSFRVHKNYVDCVRWFGDLIMSKSVEQSVTLWHPEIPKPRPGETRPVKPGESFRKVADYAVKNADIWFVRFSINAAADTLLCGNRTGDLFAWKLRASPPSAGAIGQLSHKACKTCVRQTALSVDGSIALAACDGGGLFRWDFVEHGAGSAPLEAGQKKRKKEESEDGDGDVVVVDVTK</sequence>
<evidence type="ECO:0000256" key="1">
    <source>
        <dbReference type="ARBA" id="ARBA00008075"/>
    </source>
</evidence>
<keyword evidence="5" id="KW-0804">Transcription</keyword>
<keyword evidence="2 6" id="KW-0853">WD repeat</keyword>
<evidence type="ECO:0000313" key="9">
    <source>
        <dbReference type="Proteomes" id="UP000001876"/>
    </source>
</evidence>
<evidence type="ECO:0000256" key="2">
    <source>
        <dbReference type="ARBA" id="ARBA00022574"/>
    </source>
</evidence>
<evidence type="ECO:0000256" key="6">
    <source>
        <dbReference type="PROSITE-ProRule" id="PRU00221"/>
    </source>
</evidence>
<dbReference type="PANTHER" id="PTHR10253">
    <property type="entry name" value="POLYCOMB PROTEIN"/>
    <property type="match status" value="1"/>
</dbReference>
<dbReference type="InterPro" id="IPR015943">
    <property type="entry name" value="WD40/YVTN_repeat-like_dom_sf"/>
</dbReference>
<dbReference type="eggNOG" id="KOG1034">
    <property type="taxonomic scope" value="Eukaryota"/>
</dbReference>
<dbReference type="InterPro" id="IPR051243">
    <property type="entry name" value="PcG_WD-repeat"/>
</dbReference>
<feature type="repeat" description="WD" evidence="6">
    <location>
        <begin position="139"/>
        <end position="181"/>
    </location>
</feature>
<keyword evidence="4" id="KW-0805">Transcription regulation</keyword>
<comment type="similarity">
    <text evidence="1">Belongs to the WD repeat ESC family.</text>
</comment>